<dbReference type="InterPro" id="IPR013264">
    <property type="entry name" value="DNAG_N"/>
</dbReference>
<evidence type="ECO:0000313" key="4">
    <source>
        <dbReference type="Proteomes" id="UP000632740"/>
    </source>
</evidence>
<dbReference type="Pfam" id="PF13155">
    <property type="entry name" value="Toprim_2"/>
    <property type="match status" value="1"/>
</dbReference>
<dbReference type="CDD" id="cd17933">
    <property type="entry name" value="DEXSc_RecD-like"/>
    <property type="match status" value="1"/>
</dbReference>
<dbReference type="NCBIfam" id="NF041492">
    <property type="entry name" value="MobF"/>
    <property type="match status" value="1"/>
</dbReference>
<dbReference type="GO" id="GO:0005737">
    <property type="term" value="C:cytoplasm"/>
    <property type="evidence" value="ECO:0007669"/>
    <property type="project" value="TreeGrafter"/>
</dbReference>
<feature type="region of interest" description="Disordered" evidence="1">
    <location>
        <begin position="1428"/>
        <end position="1447"/>
    </location>
</feature>
<dbReference type="Pfam" id="PF08275">
    <property type="entry name" value="DNAG_N"/>
    <property type="match status" value="1"/>
</dbReference>
<dbReference type="Proteomes" id="UP000632740">
    <property type="component" value="Unassembled WGS sequence"/>
</dbReference>
<dbReference type="PANTHER" id="PTHR30313">
    <property type="entry name" value="DNA PRIMASE"/>
    <property type="match status" value="1"/>
</dbReference>
<dbReference type="Gene3D" id="2.30.30.940">
    <property type="match status" value="1"/>
</dbReference>
<dbReference type="Gene3D" id="3.90.980.10">
    <property type="entry name" value="DNA primase, catalytic core, N-terminal domain"/>
    <property type="match status" value="1"/>
</dbReference>
<dbReference type="PROSITE" id="PS50880">
    <property type="entry name" value="TOPRIM"/>
    <property type="match status" value="1"/>
</dbReference>
<sequence length="1878" mass="200270">MSIHKLTAGSGYDYLTRQVAAQDVTEKGHSSLASYYSAKGEAPGTWIGAGMAGLARMAEGDEVTAEQMRNLFGAGKHPLAEQLRAIASEQGLDANGQEAAASLGTPFRVYANDVSEFRRRLALEVTAFNTARGLPGDTWVPMQARADLRTKVATALFREEFNRDPADARELAAAIAKHSRPRTNAVAGFDLTFSPVKSVSTLWALADKPTAARIEHAHQAAVRDALSYLERNALYTRQGTNGVRQVETRGLIAAAFTHRDSRAGDPDLHTHVAIANKVQTRADGRWLAIDGRILFAATVAASETYNTALERHLGDLLGLQFAARPTTDRSKRPVREVVGVDPVLADRWSSRRASIEARRAELATQFQNTHGRPPSPIESIQLAQQATLETREAKHEPRSLDEQRLAWAREARQVLGSDEAVELMTAHALHRADARPERVDAAWVRQAARAVLDALQVRRSHWKRWHVEAEALRRIRGTDVRTEDVENVVSLVVDEVLTRHSVPLTTSGDELTIGRPGAPAAAARRYADEPAGAASLLPAALRRSDGASVYTVAGAQLFTSPELLTAEARIVDHASHFDGPKASPAAVEAAFAQSAEAGLPLNAGQATLVREMASSGARLQLAIAPAGAGKTTAMRALVAAWRHDGGDVVGLAPSAAAAAVLGDSTGAASDTMAKLLHDLEQSGERLSSWAKDVDECTLIIVDEAGMADTLSLDRLLTFVAERGASVRLIGDDQQLSAIGAGGVLRDIRSTHGCLQLSELMRFSDPAEAAASLALRDGLPESIGFYLDNERVHVGDVHTLIDEVFDAWAADRAAGRNSIMLAPTRELVGELNRRAHAHALEGTAPTTWTTLSDGNATSVGDTIITRTNDRRLRLTASDWVKNGDRWTITDIRLDGSVTAQHLAHGMRITLPPDYVSKSVELGYASTIHAAQGLTADAGHTLLTGQESRQLVYTAATRGKGANHLYLQLVDDGDEHNVIRPEHLHPLTATDVLERILANDGAARSASTMARDEIDPAVQLGDAAARYADSLYVGAEQLVGADALSRLDAQADTIQPNLTDAAAWPTLRAHLVLLGAVGVDPVAALRHAASRRELNSALDVAAVIDWRLDDTGLRNAGPGPLPWLPAIPEQLALDEEWGPYLAARAARVRDLAAQVVDQAVTDVSAPAWARNGQHRPGNDLLADVAVWRAANQVPVTDHRPTGAPQLATALARWQHRLDRRLARAHTPALKEWAPLLSSMISTADRDPFVPVLAERLAALTRAGIDAALHLRSAYAQGTLPDDHAAAALWWRMSERLAPAVAAQVTSNHTLVAPWTSRLDRLVGADQATTIQHSPWWPALITAVERAAARGAAVESLFTGAAFSEHDDVDPCQAWVWRISLLDEGPPSADVDVVMPVDGPDTANVPTLPWGDAEGTHVATFEAADAAVLPGEEPPTYEDEPSDEHSEHELGDATAEAVLTIAALARRNAGVLAPTDQQITADATREFDAAMGPVSGARILELNQLARDFYASRFGGSWAQNYLASRLGVDLAGDPHVQPGYAPGGWTTLVDHLRRLGATDLELRESGLASVARNGRLIDRFRDRLVLPITRLSDGELLPLGFVGRRHPRLDDSTARDRAPKYLNTPDTALFHKGAQLYGVRSDLLSSGGRPVIVEGPLDAIAAALADPGHLVGLAPLGTSLTETQAAWLAQVAHETGTRPLVATDADLAGSRAAQRAFWLLAQHAVALDSASMRLGSDPAELLQTDGAEGLRAALTRSAPFAESLLDERLKNLSGSSATRAAVTVLAADAPETWTDGSRRIAAAVGTDITGVRRALADAVTLWEADPRRVAIGQIAEISAVHGGAGGVTPTASVLSEADARQTPASPSGTPARGARSTPPR</sequence>
<dbReference type="PANTHER" id="PTHR30313:SF2">
    <property type="entry name" value="DNA PRIMASE"/>
    <property type="match status" value="1"/>
</dbReference>
<dbReference type="InterPro" id="IPR006171">
    <property type="entry name" value="TOPRIM_dom"/>
</dbReference>
<dbReference type="InterPro" id="IPR050219">
    <property type="entry name" value="DnaG_primase"/>
</dbReference>
<keyword evidence="4" id="KW-1185">Reference proteome</keyword>
<feature type="region of interest" description="Disordered" evidence="1">
    <location>
        <begin position="1847"/>
        <end position="1878"/>
    </location>
</feature>
<dbReference type="EMBL" id="BONK01000018">
    <property type="protein sequence ID" value="GIG23327.1"/>
    <property type="molecule type" value="Genomic_DNA"/>
</dbReference>
<dbReference type="GO" id="GO:0006269">
    <property type="term" value="P:DNA replication, synthesis of primer"/>
    <property type="evidence" value="ECO:0007669"/>
    <property type="project" value="TreeGrafter"/>
</dbReference>
<dbReference type="Pfam" id="PF13604">
    <property type="entry name" value="AAA_30"/>
    <property type="match status" value="1"/>
</dbReference>
<dbReference type="SUPFAM" id="SSF55464">
    <property type="entry name" value="Origin of replication-binding domain, RBD-like"/>
    <property type="match status" value="1"/>
</dbReference>
<dbReference type="CDD" id="cd18809">
    <property type="entry name" value="SF1_C_RecD"/>
    <property type="match status" value="1"/>
</dbReference>
<feature type="domain" description="Toprim" evidence="2">
    <location>
        <begin position="1646"/>
        <end position="1733"/>
    </location>
</feature>
<name>A0A919P729_9CELL</name>
<gene>
    <name evidence="3" type="ORF">Cch01nite_40510</name>
</gene>
<dbReference type="SUPFAM" id="SSF52540">
    <property type="entry name" value="P-loop containing nucleoside triphosphate hydrolases"/>
    <property type="match status" value="2"/>
</dbReference>
<dbReference type="SMART" id="SM00493">
    <property type="entry name" value="TOPRIM"/>
    <property type="match status" value="1"/>
</dbReference>
<evidence type="ECO:0000256" key="1">
    <source>
        <dbReference type="SAM" id="MobiDB-lite"/>
    </source>
</evidence>
<reference evidence="3" key="1">
    <citation type="submission" date="2021-01" db="EMBL/GenBank/DDBJ databases">
        <title>Whole genome shotgun sequence of Cellulomonas chitinilytica NBRC 110799.</title>
        <authorList>
            <person name="Komaki H."/>
            <person name="Tamura T."/>
        </authorList>
    </citation>
    <scope>NUCLEOTIDE SEQUENCE</scope>
    <source>
        <strain evidence="3">NBRC 110799</strain>
    </source>
</reference>
<evidence type="ECO:0000259" key="2">
    <source>
        <dbReference type="PROSITE" id="PS50880"/>
    </source>
</evidence>
<dbReference type="InterPro" id="IPR014862">
    <property type="entry name" value="TrwC"/>
</dbReference>
<protein>
    <recommendedName>
        <fullName evidence="2">Toprim domain-containing protein</fullName>
    </recommendedName>
</protein>
<evidence type="ECO:0000313" key="3">
    <source>
        <dbReference type="EMBL" id="GIG23327.1"/>
    </source>
</evidence>
<dbReference type="InterPro" id="IPR027417">
    <property type="entry name" value="P-loop_NTPase"/>
</dbReference>
<organism evidence="3 4">
    <name type="scientific">Cellulomonas chitinilytica</name>
    <dbReference type="NCBI Taxonomy" id="398759"/>
    <lineage>
        <taxon>Bacteria</taxon>
        <taxon>Bacillati</taxon>
        <taxon>Actinomycetota</taxon>
        <taxon>Actinomycetes</taxon>
        <taxon>Micrococcales</taxon>
        <taxon>Cellulomonadaceae</taxon>
        <taxon>Cellulomonas</taxon>
    </lineage>
</organism>
<dbReference type="SUPFAM" id="SSF56731">
    <property type="entry name" value="DNA primase core"/>
    <property type="match status" value="1"/>
</dbReference>
<dbReference type="Gene3D" id="3.40.50.300">
    <property type="entry name" value="P-loop containing nucleotide triphosphate hydrolases"/>
    <property type="match status" value="2"/>
</dbReference>
<dbReference type="Pfam" id="PF08751">
    <property type="entry name" value="TrwC"/>
    <property type="match status" value="1"/>
</dbReference>
<dbReference type="InterPro" id="IPR037068">
    <property type="entry name" value="DNA_primase_core_N_sf"/>
</dbReference>
<comment type="caution">
    <text evidence="3">The sequence shown here is derived from an EMBL/GenBank/DDBJ whole genome shotgun (WGS) entry which is preliminary data.</text>
</comment>
<proteinExistence type="predicted"/>
<dbReference type="Gene3D" id="3.40.1360.10">
    <property type="match status" value="1"/>
</dbReference>
<accession>A0A919P729</accession>